<dbReference type="RefSeq" id="WP_279926496.1">
    <property type="nucleotide sequence ID" value="NZ_JARWBG010000004.1"/>
</dbReference>
<name>A0ABT6HHF2_9ACTN</name>
<gene>
    <name evidence="2" type="ORF">QCN29_05135</name>
</gene>
<accession>A0ABT6HHF2</accession>
<feature type="transmembrane region" description="Helical" evidence="1">
    <location>
        <begin position="76"/>
        <end position="97"/>
    </location>
</feature>
<evidence type="ECO:0008006" key="4">
    <source>
        <dbReference type="Google" id="ProtNLM"/>
    </source>
</evidence>
<keyword evidence="1" id="KW-0812">Transmembrane</keyword>
<sequence length="153" mass="16625">MSSGENSSTVPAPDDDPIVSAGLEIAMKWGQALGGPEQLKVALEALEPQLKREHQLHLKQLDIRAKQAERRYQHRFRMTSLIVGAVMSVAMLSGGVYVAKDAWWLSTLLCGPSMIGMALIIILRRHDANAMKAISEAARRSTDAVGQAQPPVV</sequence>
<dbReference type="Proteomes" id="UP001223144">
    <property type="component" value="Unassembled WGS sequence"/>
</dbReference>
<evidence type="ECO:0000313" key="3">
    <source>
        <dbReference type="Proteomes" id="UP001223144"/>
    </source>
</evidence>
<keyword evidence="1" id="KW-1133">Transmembrane helix</keyword>
<organism evidence="2 3">
    <name type="scientific">Streptomyces chengmaiensis</name>
    <dbReference type="NCBI Taxonomy" id="3040919"/>
    <lineage>
        <taxon>Bacteria</taxon>
        <taxon>Bacillati</taxon>
        <taxon>Actinomycetota</taxon>
        <taxon>Actinomycetes</taxon>
        <taxon>Kitasatosporales</taxon>
        <taxon>Streptomycetaceae</taxon>
        <taxon>Streptomyces</taxon>
    </lineage>
</organism>
<proteinExistence type="predicted"/>
<dbReference type="EMBL" id="JARWBG010000004">
    <property type="protein sequence ID" value="MDH2388183.1"/>
    <property type="molecule type" value="Genomic_DNA"/>
</dbReference>
<keyword evidence="3" id="KW-1185">Reference proteome</keyword>
<evidence type="ECO:0000256" key="1">
    <source>
        <dbReference type="SAM" id="Phobius"/>
    </source>
</evidence>
<evidence type="ECO:0000313" key="2">
    <source>
        <dbReference type="EMBL" id="MDH2388183.1"/>
    </source>
</evidence>
<feature type="transmembrane region" description="Helical" evidence="1">
    <location>
        <begin position="103"/>
        <end position="123"/>
    </location>
</feature>
<reference evidence="2 3" key="1">
    <citation type="submission" date="2023-04" db="EMBL/GenBank/DDBJ databases">
        <title>Streptomyces chengmaiensis sp. nov. isolated from the stem of mangrove plant in Hainan.</title>
        <authorList>
            <person name="Huang X."/>
            <person name="Zhou S."/>
            <person name="Chu X."/>
            <person name="Xie Y."/>
            <person name="Lin Y."/>
        </authorList>
    </citation>
    <scope>NUCLEOTIDE SEQUENCE [LARGE SCALE GENOMIC DNA]</scope>
    <source>
        <strain evidence="2 3">HNM0663</strain>
    </source>
</reference>
<protein>
    <recommendedName>
        <fullName evidence="4">DUF2335 domain-containing protein</fullName>
    </recommendedName>
</protein>
<keyword evidence="1" id="KW-0472">Membrane</keyword>
<comment type="caution">
    <text evidence="2">The sequence shown here is derived from an EMBL/GenBank/DDBJ whole genome shotgun (WGS) entry which is preliminary data.</text>
</comment>